<keyword evidence="4" id="KW-1185">Reference proteome</keyword>
<dbReference type="Gene3D" id="2.100.10.30">
    <property type="entry name" value="Jacalin-like lectin domain"/>
    <property type="match status" value="1"/>
</dbReference>
<gene>
    <name evidence="3" type="ORF">IMG5_084080</name>
</gene>
<reference evidence="3 4" key="1">
    <citation type="submission" date="2011-07" db="EMBL/GenBank/DDBJ databases">
        <authorList>
            <person name="Coyne R."/>
            <person name="Brami D."/>
            <person name="Johnson J."/>
            <person name="Hostetler J."/>
            <person name="Hannick L."/>
            <person name="Clark T."/>
            <person name="Cassidy-Hanley D."/>
            <person name="Inman J."/>
        </authorList>
    </citation>
    <scope>NUCLEOTIDE SEQUENCE [LARGE SCALE GENOMIC DNA]</scope>
    <source>
        <strain evidence="3 4">G5</strain>
    </source>
</reference>
<evidence type="ECO:0000256" key="2">
    <source>
        <dbReference type="SAM" id="MobiDB-lite"/>
    </source>
</evidence>
<evidence type="ECO:0000313" key="4">
    <source>
        <dbReference type="Proteomes" id="UP000008983"/>
    </source>
</evidence>
<feature type="compositionally biased region" description="Polar residues" evidence="2">
    <location>
        <begin position="1"/>
        <end position="24"/>
    </location>
</feature>
<organism evidence="3 4">
    <name type="scientific">Ichthyophthirius multifiliis</name>
    <name type="common">White spot disease agent</name>
    <name type="synonym">Ich</name>
    <dbReference type="NCBI Taxonomy" id="5932"/>
    <lineage>
        <taxon>Eukaryota</taxon>
        <taxon>Sar</taxon>
        <taxon>Alveolata</taxon>
        <taxon>Ciliophora</taxon>
        <taxon>Intramacronucleata</taxon>
        <taxon>Oligohymenophorea</taxon>
        <taxon>Hymenostomatida</taxon>
        <taxon>Ophryoglenina</taxon>
        <taxon>Ichthyophthirius</taxon>
    </lineage>
</organism>
<dbReference type="SUPFAM" id="SSF51101">
    <property type="entry name" value="Mannose-binding lectins"/>
    <property type="match status" value="1"/>
</dbReference>
<name>G0QQU5_ICHMU</name>
<dbReference type="RefSeq" id="XP_004036393.1">
    <property type="nucleotide sequence ID" value="XM_004036345.1"/>
</dbReference>
<dbReference type="InterPro" id="IPR036404">
    <property type="entry name" value="Jacalin-like_lectin_dom_sf"/>
</dbReference>
<dbReference type="InParanoid" id="G0QQU5"/>
<dbReference type="eggNOG" id="ENOG502R2DY">
    <property type="taxonomic scope" value="Eukaryota"/>
</dbReference>
<dbReference type="OMA" id="GRESEYC"/>
<dbReference type="EMBL" id="GL983679">
    <property type="protein sequence ID" value="EGR32407.1"/>
    <property type="molecule type" value="Genomic_DNA"/>
</dbReference>
<sequence>MNSQHNQQINQHVEEQNQNNTTQDSQEEDDEEAANKVINNCQNCSKSVKEFKYKIVDMQNELRLKEQQIKQIQRDNLIMEKIKIENEGILAEKEGDLEIQKLQQEIYALKEKQRQIKKEERQLEKDMTKQCDYLVRIEQKHKEVCDKVGVSFSLNQTRADDLQDIIRMNHKQKAYKNEQIEKSKIEKNGKIEVNESTFKQLQEIIIKKREQKFELEKQAKKEIEDLQKQQKQIYETNQKLQKDIKEKEKVLNMYVIEINKVKRHTKHNALQPIGNEYEYCKRAIASNKEIRREQKGLHIGTETARSWDNSIELRNDYQIYKISFWWSDFLIVGMNVQYKLKNGEKQIVDCFMPSSLENLQTADLKLKGNEYIASISGHCNLVSIEYLRIVSSRGNYIMVG</sequence>
<evidence type="ECO:0008006" key="5">
    <source>
        <dbReference type="Google" id="ProtNLM"/>
    </source>
</evidence>
<feature type="coiled-coil region" evidence="1">
    <location>
        <begin position="99"/>
        <end position="129"/>
    </location>
</feature>
<dbReference type="AlphaFoldDB" id="G0QQU5"/>
<accession>G0QQU5</accession>
<proteinExistence type="predicted"/>
<protein>
    <recommendedName>
        <fullName evidence="5">Jacalin-type lectin domain-containing protein</fullName>
    </recommendedName>
</protein>
<dbReference type="Proteomes" id="UP000008983">
    <property type="component" value="Unassembled WGS sequence"/>
</dbReference>
<feature type="region of interest" description="Disordered" evidence="2">
    <location>
        <begin position="1"/>
        <end position="33"/>
    </location>
</feature>
<evidence type="ECO:0000256" key="1">
    <source>
        <dbReference type="SAM" id="Coils"/>
    </source>
</evidence>
<dbReference type="OrthoDB" id="10602918at2759"/>
<feature type="coiled-coil region" evidence="1">
    <location>
        <begin position="168"/>
        <end position="257"/>
    </location>
</feature>
<keyword evidence="1" id="KW-0175">Coiled coil</keyword>
<evidence type="ECO:0000313" key="3">
    <source>
        <dbReference type="EMBL" id="EGR32407.1"/>
    </source>
</evidence>
<feature type="coiled-coil region" evidence="1">
    <location>
        <begin position="48"/>
        <end position="75"/>
    </location>
</feature>
<dbReference type="GeneID" id="14908571"/>